<evidence type="ECO:0000313" key="5">
    <source>
        <dbReference type="EMBL" id="MPN55224.1"/>
    </source>
</evidence>
<comment type="caution">
    <text evidence="5">The sequence shown here is derived from an EMBL/GenBank/DDBJ whole genome shotgun (WGS) entry which is preliminary data.</text>
</comment>
<evidence type="ECO:0000256" key="1">
    <source>
        <dbReference type="ARBA" id="ARBA00004196"/>
    </source>
</evidence>
<feature type="domain" description="Periplasmic binding protein" evidence="4">
    <location>
        <begin position="1"/>
        <end position="69"/>
    </location>
</feature>
<dbReference type="GO" id="GO:0030313">
    <property type="term" value="C:cell envelope"/>
    <property type="evidence" value="ECO:0007669"/>
    <property type="project" value="UniProtKB-SubCell"/>
</dbReference>
<dbReference type="InterPro" id="IPR028082">
    <property type="entry name" value="Peripla_BP_I"/>
</dbReference>
<sequence>MALGAIEALKAAGFFADDASYIPVVGVDATKVGVEAIKDGTMLCTALNNPVILGNSVYNLMKLLSEGKELTQENLNMDGVTVEGHHIYISYVGITKDNTADAAY</sequence>
<dbReference type="PANTHER" id="PTHR46847">
    <property type="entry name" value="D-ALLOSE-BINDING PERIPLASMIC PROTEIN-RELATED"/>
    <property type="match status" value="1"/>
</dbReference>
<dbReference type="Pfam" id="PF13407">
    <property type="entry name" value="Peripla_BP_4"/>
    <property type="match status" value="1"/>
</dbReference>
<evidence type="ECO:0000256" key="2">
    <source>
        <dbReference type="ARBA" id="ARBA00007639"/>
    </source>
</evidence>
<dbReference type="AlphaFoldDB" id="A0A645J3Z7"/>
<reference evidence="5" key="1">
    <citation type="submission" date="2019-08" db="EMBL/GenBank/DDBJ databases">
        <authorList>
            <person name="Kucharzyk K."/>
            <person name="Murdoch R.W."/>
            <person name="Higgins S."/>
            <person name="Loffler F."/>
        </authorList>
    </citation>
    <scope>NUCLEOTIDE SEQUENCE</scope>
</reference>
<name>A0A645J3Z7_9ZZZZ</name>
<keyword evidence="3" id="KW-0732">Signal</keyword>
<comment type="similarity">
    <text evidence="2">Belongs to the bacterial solute-binding protein 2 family.</text>
</comment>
<dbReference type="InterPro" id="IPR025997">
    <property type="entry name" value="SBP_2_dom"/>
</dbReference>
<dbReference type="EMBL" id="VSSQ01124201">
    <property type="protein sequence ID" value="MPN55224.1"/>
    <property type="molecule type" value="Genomic_DNA"/>
</dbReference>
<evidence type="ECO:0000259" key="4">
    <source>
        <dbReference type="Pfam" id="PF13407"/>
    </source>
</evidence>
<dbReference type="GO" id="GO:0030246">
    <property type="term" value="F:carbohydrate binding"/>
    <property type="evidence" value="ECO:0007669"/>
    <property type="project" value="UniProtKB-ARBA"/>
</dbReference>
<dbReference type="PANTHER" id="PTHR46847:SF1">
    <property type="entry name" value="D-ALLOSE-BINDING PERIPLASMIC PROTEIN-RELATED"/>
    <property type="match status" value="1"/>
</dbReference>
<gene>
    <name evidence="5" type="primary">mglB_13</name>
    <name evidence="5" type="ORF">SDC9_202904</name>
</gene>
<proteinExistence type="inferred from homology"/>
<dbReference type="SUPFAM" id="SSF53822">
    <property type="entry name" value="Periplasmic binding protein-like I"/>
    <property type="match status" value="1"/>
</dbReference>
<evidence type="ECO:0000256" key="3">
    <source>
        <dbReference type="ARBA" id="ARBA00022729"/>
    </source>
</evidence>
<accession>A0A645J3Z7</accession>
<dbReference type="Gene3D" id="3.40.50.2300">
    <property type="match status" value="2"/>
</dbReference>
<protein>
    <submittedName>
        <fullName evidence="5">D-galactose-binding periplasmic protein</fullName>
    </submittedName>
</protein>
<organism evidence="5">
    <name type="scientific">bioreactor metagenome</name>
    <dbReference type="NCBI Taxonomy" id="1076179"/>
    <lineage>
        <taxon>unclassified sequences</taxon>
        <taxon>metagenomes</taxon>
        <taxon>ecological metagenomes</taxon>
    </lineage>
</organism>
<comment type="subcellular location">
    <subcellularLocation>
        <location evidence="1">Cell envelope</location>
    </subcellularLocation>
</comment>